<feature type="domain" description="Tryptophan synthase beta chain-like PALP" evidence="10">
    <location>
        <begin position="123"/>
        <end position="440"/>
    </location>
</feature>
<keyword evidence="4" id="KW-0028">Amino-acid biosynthesis</keyword>
<sequence length="450" mass="49814">MGSIVKVNTFKSVYEYNGSDFQDEIIKLLTGPHQIIKLNDPYQVSKHLRHQYEKNGEEPTPVSYFHHVPIIKLDLSARRFGEFGGRYAPELQMEALSTLENHFKNTICDPNFWHDFLKCGLFEPSPLQLAEGLTKHAGGANIWLKREDLNQYGSHKIRNIVGQILLALRMGKTEIVMDCGYAGHGLLCAALCEKLDIKCTIFMGKLDFESQKLEVWTMKQFGAKVTPSDTGLGCQTIRAALDDAQRYAVSRFEDAYYIPSGPIGPHPLPLVHRIFQSFMGEEVKDQCIELMSKCPDAIVAPVGMGSGAVGMFSPFVNNPSVQLVGVQPAGVAPLTTGSVGVLYGACTYLLQDEYGQVLNCSSYAADLNCPTVGPELSHWKHLSRVEYVEARNDDAVDNMVLFHDLEKFLPSFSTGYAVDKTIQLAKELGPGKNVVLLVSGDFKLSDKLDV</sequence>
<proteinExistence type="predicted"/>
<dbReference type="InterPro" id="IPR023026">
    <property type="entry name" value="Trp_synth_beta/beta-like"/>
</dbReference>
<dbReference type="PANTHER" id="PTHR48077:SF2">
    <property type="entry name" value="TRYPTOPHAN SYNTHASE"/>
    <property type="match status" value="1"/>
</dbReference>
<dbReference type="PIRSF" id="PIRSF001413">
    <property type="entry name" value="Trp_syn_beta"/>
    <property type="match status" value="1"/>
</dbReference>
<evidence type="ECO:0000256" key="9">
    <source>
        <dbReference type="ARBA" id="ARBA00049047"/>
    </source>
</evidence>
<evidence type="ECO:0000313" key="12">
    <source>
        <dbReference type="Proteomes" id="UP000266188"/>
    </source>
</evidence>
<dbReference type="STRING" id="2070753.A0A3A3AAG2"/>
<evidence type="ECO:0000256" key="8">
    <source>
        <dbReference type="ARBA" id="ARBA00023239"/>
    </source>
</evidence>
<gene>
    <name evidence="11" type="ORF">PHISCL_00676</name>
</gene>
<dbReference type="GO" id="GO:0005737">
    <property type="term" value="C:cytoplasm"/>
    <property type="evidence" value="ECO:0007669"/>
    <property type="project" value="TreeGrafter"/>
</dbReference>
<evidence type="ECO:0000313" key="11">
    <source>
        <dbReference type="EMBL" id="RJE26975.1"/>
    </source>
</evidence>
<keyword evidence="5" id="KW-0822">Tryptophan biosynthesis</keyword>
<dbReference type="SUPFAM" id="SSF53686">
    <property type="entry name" value="Tryptophan synthase beta subunit-like PLP-dependent enzymes"/>
    <property type="match status" value="1"/>
</dbReference>
<dbReference type="Gene3D" id="3.40.50.1100">
    <property type="match status" value="2"/>
</dbReference>
<dbReference type="EC" id="4.2.1.20" evidence="3"/>
<evidence type="ECO:0000256" key="7">
    <source>
        <dbReference type="ARBA" id="ARBA00023141"/>
    </source>
</evidence>
<evidence type="ECO:0000256" key="3">
    <source>
        <dbReference type="ARBA" id="ARBA00012043"/>
    </source>
</evidence>
<comment type="caution">
    <text evidence="11">The sequence shown here is derived from an EMBL/GenBank/DDBJ whole genome shotgun (WGS) entry which is preliminary data.</text>
</comment>
<dbReference type="AlphaFoldDB" id="A0A3A3AAG2"/>
<keyword evidence="6" id="KW-0663">Pyridoxal phosphate</keyword>
<name>A0A3A3AAG2_9EURO</name>
<dbReference type="Pfam" id="PF00291">
    <property type="entry name" value="PALP"/>
    <property type="match status" value="1"/>
</dbReference>
<dbReference type="InterPro" id="IPR001926">
    <property type="entry name" value="TrpB-like_PALP"/>
</dbReference>
<dbReference type="InterPro" id="IPR036052">
    <property type="entry name" value="TrpB-like_PALP_sf"/>
</dbReference>
<dbReference type="PANTHER" id="PTHR48077">
    <property type="entry name" value="TRYPTOPHAN SYNTHASE-RELATED"/>
    <property type="match status" value="1"/>
</dbReference>
<evidence type="ECO:0000256" key="6">
    <source>
        <dbReference type="ARBA" id="ARBA00022898"/>
    </source>
</evidence>
<keyword evidence="12" id="KW-1185">Reference proteome</keyword>
<evidence type="ECO:0000256" key="5">
    <source>
        <dbReference type="ARBA" id="ARBA00022822"/>
    </source>
</evidence>
<keyword evidence="8" id="KW-0456">Lyase</keyword>
<comment type="cofactor">
    <cofactor evidence="1">
        <name>pyridoxal 5'-phosphate</name>
        <dbReference type="ChEBI" id="CHEBI:597326"/>
    </cofactor>
</comment>
<dbReference type="Proteomes" id="UP000266188">
    <property type="component" value="Unassembled WGS sequence"/>
</dbReference>
<keyword evidence="7" id="KW-0057">Aromatic amino acid biosynthesis</keyword>
<dbReference type="GO" id="GO:0004834">
    <property type="term" value="F:tryptophan synthase activity"/>
    <property type="evidence" value="ECO:0007669"/>
    <property type="project" value="UniProtKB-EC"/>
</dbReference>
<organism evidence="11 12">
    <name type="scientific">Aspergillus sclerotialis</name>
    <dbReference type="NCBI Taxonomy" id="2070753"/>
    <lineage>
        <taxon>Eukaryota</taxon>
        <taxon>Fungi</taxon>
        <taxon>Dikarya</taxon>
        <taxon>Ascomycota</taxon>
        <taxon>Pezizomycotina</taxon>
        <taxon>Eurotiomycetes</taxon>
        <taxon>Eurotiomycetidae</taxon>
        <taxon>Eurotiales</taxon>
        <taxon>Aspergillaceae</taxon>
        <taxon>Aspergillus</taxon>
        <taxon>Aspergillus subgen. Polypaecilum</taxon>
    </lineage>
</organism>
<comment type="pathway">
    <text evidence="2">Amino-acid biosynthesis; L-tryptophan biosynthesis; L-tryptophan from chorismate: step 5/5.</text>
</comment>
<reference evidence="12" key="1">
    <citation type="submission" date="2017-02" db="EMBL/GenBank/DDBJ databases">
        <authorList>
            <person name="Tafer H."/>
            <person name="Lopandic K."/>
        </authorList>
    </citation>
    <scope>NUCLEOTIDE SEQUENCE [LARGE SCALE GENOMIC DNA]</scope>
    <source>
        <strain evidence="12">CBS 366.77</strain>
    </source>
</reference>
<accession>A0A3A3AAG2</accession>
<evidence type="ECO:0000259" key="10">
    <source>
        <dbReference type="Pfam" id="PF00291"/>
    </source>
</evidence>
<dbReference type="OrthoDB" id="4296777at2759"/>
<dbReference type="EMBL" id="MVGC01000011">
    <property type="protein sequence ID" value="RJE26975.1"/>
    <property type="molecule type" value="Genomic_DNA"/>
</dbReference>
<comment type="catalytic activity">
    <reaction evidence="9">
        <text>(1S,2R)-1-C-(indol-3-yl)glycerol 3-phosphate + L-serine = D-glyceraldehyde 3-phosphate + L-tryptophan + H2O</text>
        <dbReference type="Rhea" id="RHEA:10532"/>
        <dbReference type="ChEBI" id="CHEBI:15377"/>
        <dbReference type="ChEBI" id="CHEBI:33384"/>
        <dbReference type="ChEBI" id="CHEBI:57912"/>
        <dbReference type="ChEBI" id="CHEBI:58866"/>
        <dbReference type="ChEBI" id="CHEBI:59776"/>
        <dbReference type="EC" id="4.2.1.20"/>
    </reaction>
</comment>
<evidence type="ECO:0000256" key="1">
    <source>
        <dbReference type="ARBA" id="ARBA00001933"/>
    </source>
</evidence>
<protein>
    <recommendedName>
        <fullName evidence="3">tryptophan synthase</fullName>
        <ecNumber evidence="3">4.2.1.20</ecNumber>
    </recommendedName>
</protein>
<evidence type="ECO:0000256" key="4">
    <source>
        <dbReference type="ARBA" id="ARBA00022605"/>
    </source>
</evidence>
<evidence type="ECO:0000256" key="2">
    <source>
        <dbReference type="ARBA" id="ARBA00004733"/>
    </source>
</evidence>